<dbReference type="RefSeq" id="WP_007252456.1">
    <property type="nucleotide sequence ID" value="NZ_CP047260.1"/>
</dbReference>
<dbReference type="GeneID" id="64463893"/>
<feature type="chain" id="PRO_5035884589" description="Lipoprotein" evidence="1">
    <location>
        <begin position="28"/>
        <end position="345"/>
    </location>
</feature>
<feature type="signal peptide" evidence="1">
    <location>
        <begin position="1"/>
        <end position="27"/>
    </location>
</feature>
<reference evidence="2 3" key="1">
    <citation type="journal article" date="2011" name="PLoS Pathog.">
        <title>Dynamic evolution of pathogenicity revealed by sequencing and comparative genomics of 19 Pseudomonas syringae isolates.</title>
        <authorList>
            <person name="Baltrus D.A."/>
            <person name="Nishimura M.T."/>
            <person name="Romanchuk A."/>
            <person name="Chang J.H."/>
            <person name="Mukhtar M.S."/>
            <person name="Cherkis K."/>
            <person name="Roach J."/>
            <person name="Grant S.R."/>
            <person name="Jones C.D."/>
            <person name="Dangl J.L."/>
        </authorList>
    </citation>
    <scope>NUCLEOTIDE SEQUENCE [LARGE SCALE GENOMIC DNA]</scope>
    <source>
        <strain evidence="2 3">ES4326</strain>
    </source>
</reference>
<dbReference type="Proteomes" id="UP000003811">
    <property type="component" value="Chromosome"/>
</dbReference>
<protein>
    <recommendedName>
        <fullName evidence="4">Lipoprotein</fullName>
    </recommendedName>
</protein>
<organism evidence="2 3">
    <name type="scientific">Pseudomonas syringae pv. maculicola str. ES4326</name>
    <dbReference type="NCBI Taxonomy" id="629265"/>
    <lineage>
        <taxon>Bacteria</taxon>
        <taxon>Pseudomonadati</taxon>
        <taxon>Pseudomonadota</taxon>
        <taxon>Gammaproteobacteria</taxon>
        <taxon>Pseudomonadales</taxon>
        <taxon>Pseudomonadaceae</taxon>
        <taxon>Pseudomonas</taxon>
    </lineage>
</organism>
<name>A0A8T8BX32_PSEYM</name>
<dbReference type="EMBL" id="CP047260">
    <property type="protein sequence ID" value="QHE95606.1"/>
    <property type="molecule type" value="Genomic_DNA"/>
</dbReference>
<gene>
    <name evidence="2" type="ORF">PMA4326_002475</name>
</gene>
<evidence type="ECO:0000313" key="2">
    <source>
        <dbReference type="EMBL" id="QHE95606.1"/>
    </source>
</evidence>
<keyword evidence="1" id="KW-0732">Signal</keyword>
<evidence type="ECO:0008006" key="4">
    <source>
        <dbReference type="Google" id="ProtNLM"/>
    </source>
</evidence>
<accession>A0A8T8BX32</accession>
<evidence type="ECO:0000313" key="3">
    <source>
        <dbReference type="Proteomes" id="UP000003811"/>
    </source>
</evidence>
<dbReference type="AlphaFoldDB" id="A0A8T8BX32"/>
<evidence type="ECO:0000256" key="1">
    <source>
        <dbReference type="SAM" id="SignalP"/>
    </source>
</evidence>
<proteinExistence type="predicted"/>
<sequence length="345" mass="37055">MMQKKLLVPAAAVAILAAGYFGLCAYASNQAQKRLDDFVYDNQLNGTISWASVSSSPFGGKVVIKGVELGDGKAGGLRADKVTLTDLINDDSRTRVRIEATGVQASNGSLQSLQSLGAMASIMGMGGGLRSMNNFGPLLSSGRNELKPFDFMLSLDLDDNATRATGETFVDMPDLFTFSASYRVDNVKGLHRLVNDLQRGGKVAAYAGLGVTAQSLHGAFARAELSELKVSFQDKGMVKRSALLHQRYATPLDPTAGSADKQRQAWFERSLDNWQKSCESGMRANASMLTDGCELMVKLFKGKNDGIQLSIDPKEPVRVMDLVSVFGGGNSRQVLARLDPKVSSL</sequence>